<name>A0A3B1AAM7_9ZZZZ</name>
<dbReference type="GO" id="GO:0009055">
    <property type="term" value="F:electron transfer activity"/>
    <property type="evidence" value="ECO:0007669"/>
    <property type="project" value="InterPro"/>
</dbReference>
<dbReference type="Pfam" id="PF13442">
    <property type="entry name" value="Cytochrome_CBB3"/>
    <property type="match status" value="1"/>
</dbReference>
<reference evidence="5" key="1">
    <citation type="submission" date="2018-06" db="EMBL/GenBank/DDBJ databases">
        <authorList>
            <person name="Zhirakovskaya E."/>
        </authorList>
    </citation>
    <scope>NUCLEOTIDE SEQUENCE</scope>
</reference>
<dbReference type="GO" id="GO:0046872">
    <property type="term" value="F:metal ion binding"/>
    <property type="evidence" value="ECO:0007669"/>
    <property type="project" value="UniProtKB-KW"/>
</dbReference>
<sequence>MRNSMTMMNLTTENNASLFSNMTKKLLQSLLLISVIGLTACGGGGRDGGPTYGGNGGVTTGGSAPTGGGGGTVTPPANLDAQKACFQNSLYPLITTPSATATAGTNACADCHSGNPVVLGAPLFASPDMDVAFSNLYNVRLDFINPSQSALVRKVNGNHYPTRLAADTAGAVTLLVAQIQKWADDCNNQGVQPAGGGIFSSVTTFSQAQALAGGGPIARFNDRTIALYLFDDAGGSDGKTVTDASVLGAPLNLVLEGAYTWEADGGLTFGGGKAVADLANSQKIYDNIGGPAGTRQYSIEAWVKPADAQVAAEAAYHMITYGLSHSSSNFSMGQIGDQANANAYVRFRNRSSRTGANGNNNLQRTAAGTLPNTLTHIVMTFDEATGRKIYQDGNLVIDENVAQTIRGDATANNNWDNTHLLILGNEAGNRDLNWKGTMRLMAIHDAALTPEQVKQNFNANIGGESVTLQFDISEHTNIPNSVISMVATEYGGNAYLFSAAQFVVSGGTSSIPAAQNGDLLYTTNCQGCHGAAPGVRAGRTLAQIQAAIATVPTMQTASLQALTVAQLTLIEARLDPNYVAPIDGLALFQTNCAGCHGAAPGASINGTLAGKTVAEIDAAIADTTKSMNTAGLETLTVAEKTAISTAIATPVQATGYNIQFDNIRVGVNGSIPPVGQALKNLSVLVTANNQALSGLGVVIPQSGGIATDSFYLEFERIGAKQNVIVEANPAPPAADNSVVVLPVNGIRNFDQVNDTMSVLTEVPKSATYSSYTSIKSQLPGSNSIMTFVASNQVVVMKHALDYCTRMVDDNNTYFGTANPTTDQIRDLGVDKILGSGLASQPNRDAVRGDIYTLLTTTGCTSAGTDVSGGVVIGPLTCGDMRKAKVTACIAVLSSAPTMLY</sequence>
<protein>
    <submittedName>
        <fullName evidence="5">Permease of the drug/metabolite transporter (DMT) superfamily</fullName>
    </submittedName>
</protein>
<gene>
    <name evidence="5" type="ORF">MNBD_GAMMA22-1036</name>
</gene>
<evidence type="ECO:0000259" key="4">
    <source>
        <dbReference type="PROSITE" id="PS51007"/>
    </source>
</evidence>
<evidence type="ECO:0000256" key="3">
    <source>
        <dbReference type="SAM" id="MobiDB-lite"/>
    </source>
</evidence>
<dbReference type="Pfam" id="PF13385">
    <property type="entry name" value="Laminin_G_3"/>
    <property type="match status" value="1"/>
</dbReference>
<dbReference type="AlphaFoldDB" id="A0A3B1AAM7"/>
<evidence type="ECO:0000313" key="5">
    <source>
        <dbReference type="EMBL" id="VAW96667.1"/>
    </source>
</evidence>
<organism evidence="5">
    <name type="scientific">hydrothermal vent metagenome</name>
    <dbReference type="NCBI Taxonomy" id="652676"/>
    <lineage>
        <taxon>unclassified sequences</taxon>
        <taxon>metagenomes</taxon>
        <taxon>ecological metagenomes</taxon>
    </lineage>
</organism>
<keyword evidence="2" id="KW-0408">Iron</keyword>
<dbReference type="InterPro" id="IPR009056">
    <property type="entry name" value="Cyt_c-like_dom"/>
</dbReference>
<dbReference type="InterPro" id="IPR013320">
    <property type="entry name" value="ConA-like_dom_sf"/>
</dbReference>
<evidence type="ECO:0000256" key="1">
    <source>
        <dbReference type="ARBA" id="ARBA00022723"/>
    </source>
</evidence>
<feature type="domain" description="Cytochrome c" evidence="4">
    <location>
        <begin position="512"/>
        <end position="631"/>
    </location>
</feature>
<dbReference type="PROSITE" id="PS51007">
    <property type="entry name" value="CYTC"/>
    <property type="match status" value="1"/>
</dbReference>
<dbReference type="SUPFAM" id="SSF49899">
    <property type="entry name" value="Concanavalin A-like lectins/glucanases"/>
    <property type="match status" value="1"/>
</dbReference>
<dbReference type="EMBL" id="UOFS01000029">
    <property type="protein sequence ID" value="VAW96667.1"/>
    <property type="molecule type" value="Genomic_DNA"/>
</dbReference>
<dbReference type="GO" id="GO:0020037">
    <property type="term" value="F:heme binding"/>
    <property type="evidence" value="ECO:0007669"/>
    <property type="project" value="InterPro"/>
</dbReference>
<evidence type="ECO:0000256" key="2">
    <source>
        <dbReference type="ARBA" id="ARBA00023004"/>
    </source>
</evidence>
<proteinExistence type="predicted"/>
<accession>A0A3B1AAM7</accession>
<dbReference type="Gene3D" id="2.60.120.200">
    <property type="match status" value="1"/>
</dbReference>
<feature type="region of interest" description="Disordered" evidence="3">
    <location>
        <begin position="52"/>
        <end position="71"/>
    </location>
</feature>
<keyword evidence="1" id="KW-0479">Metal-binding</keyword>